<dbReference type="InterPro" id="IPR036396">
    <property type="entry name" value="Cyt_P450_sf"/>
</dbReference>
<reference evidence="8 9" key="1">
    <citation type="journal article" date="2018" name="Evol. Lett.">
        <title>Horizontal gene cluster transfer increased hallucinogenic mushroom diversity.</title>
        <authorList>
            <person name="Reynolds H.T."/>
            <person name="Vijayakumar V."/>
            <person name="Gluck-Thaler E."/>
            <person name="Korotkin H.B."/>
            <person name="Matheny P.B."/>
            <person name="Slot J.C."/>
        </authorList>
    </citation>
    <scope>NUCLEOTIDE SEQUENCE [LARGE SCALE GENOMIC DNA]</scope>
    <source>
        <strain evidence="8 9">SRW20</strain>
    </source>
</reference>
<dbReference type="PANTHER" id="PTHR46206">
    <property type="entry name" value="CYTOCHROME P450"/>
    <property type="match status" value="1"/>
</dbReference>
<evidence type="ECO:0000313" key="9">
    <source>
        <dbReference type="Proteomes" id="UP000284706"/>
    </source>
</evidence>
<evidence type="ECO:0000313" key="8">
    <source>
        <dbReference type="EMBL" id="PPQ69454.1"/>
    </source>
</evidence>
<feature type="binding site" description="axial binding residue" evidence="6">
    <location>
        <position position="457"/>
    </location>
    <ligand>
        <name>heme</name>
        <dbReference type="ChEBI" id="CHEBI:30413"/>
    </ligand>
    <ligandPart>
        <name>Fe</name>
        <dbReference type="ChEBI" id="CHEBI:18248"/>
    </ligandPart>
</feature>
<keyword evidence="6 7" id="KW-0349">Heme</keyword>
<evidence type="ECO:0000256" key="5">
    <source>
        <dbReference type="ARBA" id="ARBA00023004"/>
    </source>
</evidence>
<keyword evidence="5 6" id="KW-0408">Iron</keyword>
<evidence type="ECO:0000256" key="2">
    <source>
        <dbReference type="ARBA" id="ARBA00010617"/>
    </source>
</evidence>
<comment type="cofactor">
    <cofactor evidence="1 6">
        <name>heme</name>
        <dbReference type="ChEBI" id="CHEBI:30413"/>
    </cofactor>
</comment>
<sequence>MAGKMSQSDLMSAAAAMILGLTIYLTARAFFNSLTSRLRHIPTVGGSSGLISSYFSSLRFYFHGQLMIQEGYEKYPDSVFKIATMSRWWVFVSGRELIDDIRRATDNNMSFHGAVPELMQCDYTIGPRTHEDPYHGFFAGVPLSKRLAKHYLEIHEEVILAFDNLFQMQNHAESKSLILPTYRIAAQTILRATGRLLVGSPLCENTDYLQLGQTFMRDVIILSQAMNMFPKLLHPILGRLVSIKVSRVVKLAEPHIRRIAEGHMEQVMQGDETESSDSSSLVTWLIDEAIKSQRKVDFDDLTRRTLDLSFVAMGTMLSTFSDVLLNLATHPEFVAPMREEVLAVTTEEGWTKIAVGKMQKVDSFIKETLRLGLGFSTGSRKIFKDFTLSNGITLPAGTFVSFPTCAIQLDERHYRNPHEFQGFRFVETAAEERSDMTNQFVSLSPEFLAFGIGRHACPGRFFASYTLKVALAHVLLNFDVKFLDSNSSGRPTKFWFQAIAYPDAKTELILSKRT</sequence>
<evidence type="ECO:0000256" key="4">
    <source>
        <dbReference type="ARBA" id="ARBA00023002"/>
    </source>
</evidence>
<dbReference type="InParanoid" id="A0A409VT62"/>
<gene>
    <name evidence="8" type="ORF">CVT26_002864</name>
</gene>
<dbReference type="GO" id="GO:0004497">
    <property type="term" value="F:monooxygenase activity"/>
    <property type="evidence" value="ECO:0007669"/>
    <property type="project" value="UniProtKB-KW"/>
</dbReference>
<keyword evidence="7" id="KW-0503">Monooxygenase</keyword>
<organism evidence="8 9">
    <name type="scientific">Gymnopilus dilepis</name>
    <dbReference type="NCBI Taxonomy" id="231916"/>
    <lineage>
        <taxon>Eukaryota</taxon>
        <taxon>Fungi</taxon>
        <taxon>Dikarya</taxon>
        <taxon>Basidiomycota</taxon>
        <taxon>Agaricomycotina</taxon>
        <taxon>Agaricomycetes</taxon>
        <taxon>Agaricomycetidae</taxon>
        <taxon>Agaricales</taxon>
        <taxon>Agaricineae</taxon>
        <taxon>Hymenogastraceae</taxon>
        <taxon>Gymnopilus</taxon>
    </lineage>
</organism>
<name>A0A409VT62_9AGAR</name>
<dbReference type="Gene3D" id="1.10.630.10">
    <property type="entry name" value="Cytochrome P450"/>
    <property type="match status" value="1"/>
</dbReference>
<protein>
    <recommendedName>
        <fullName evidence="10">Cytochrome P450</fullName>
    </recommendedName>
</protein>
<dbReference type="CDD" id="cd11041">
    <property type="entry name" value="CYP503A1-like"/>
    <property type="match status" value="1"/>
</dbReference>
<comment type="similarity">
    <text evidence="2 7">Belongs to the cytochrome P450 family.</text>
</comment>
<evidence type="ECO:0000256" key="1">
    <source>
        <dbReference type="ARBA" id="ARBA00001971"/>
    </source>
</evidence>
<dbReference type="OrthoDB" id="1844152at2759"/>
<evidence type="ECO:0000256" key="7">
    <source>
        <dbReference type="RuleBase" id="RU000461"/>
    </source>
</evidence>
<keyword evidence="9" id="KW-1185">Reference proteome</keyword>
<dbReference type="Pfam" id="PF00067">
    <property type="entry name" value="p450"/>
    <property type="match status" value="1"/>
</dbReference>
<dbReference type="SUPFAM" id="SSF48264">
    <property type="entry name" value="Cytochrome P450"/>
    <property type="match status" value="1"/>
</dbReference>
<dbReference type="STRING" id="231916.A0A409VT62"/>
<keyword evidence="4 7" id="KW-0560">Oxidoreductase</keyword>
<keyword evidence="3 6" id="KW-0479">Metal-binding</keyword>
<accession>A0A409VT62</accession>
<comment type="caution">
    <text evidence="8">The sequence shown here is derived from an EMBL/GenBank/DDBJ whole genome shotgun (WGS) entry which is preliminary data.</text>
</comment>
<dbReference type="InterPro" id="IPR002403">
    <property type="entry name" value="Cyt_P450_E_grp-IV"/>
</dbReference>
<dbReference type="GO" id="GO:0020037">
    <property type="term" value="F:heme binding"/>
    <property type="evidence" value="ECO:0007669"/>
    <property type="project" value="InterPro"/>
</dbReference>
<dbReference type="PRINTS" id="PR00465">
    <property type="entry name" value="EP450IV"/>
</dbReference>
<dbReference type="AlphaFoldDB" id="A0A409VT62"/>
<dbReference type="GO" id="GO:0016705">
    <property type="term" value="F:oxidoreductase activity, acting on paired donors, with incorporation or reduction of molecular oxygen"/>
    <property type="evidence" value="ECO:0007669"/>
    <property type="project" value="InterPro"/>
</dbReference>
<dbReference type="EMBL" id="NHYE01005572">
    <property type="protein sequence ID" value="PPQ69454.1"/>
    <property type="molecule type" value="Genomic_DNA"/>
</dbReference>
<dbReference type="InterPro" id="IPR001128">
    <property type="entry name" value="Cyt_P450"/>
</dbReference>
<dbReference type="Proteomes" id="UP000284706">
    <property type="component" value="Unassembled WGS sequence"/>
</dbReference>
<dbReference type="GO" id="GO:0005506">
    <property type="term" value="F:iron ion binding"/>
    <property type="evidence" value="ECO:0007669"/>
    <property type="project" value="InterPro"/>
</dbReference>
<proteinExistence type="inferred from homology"/>
<evidence type="ECO:0008006" key="10">
    <source>
        <dbReference type="Google" id="ProtNLM"/>
    </source>
</evidence>
<evidence type="ECO:0000256" key="6">
    <source>
        <dbReference type="PIRSR" id="PIRSR602403-1"/>
    </source>
</evidence>
<dbReference type="InterPro" id="IPR017972">
    <property type="entry name" value="Cyt_P450_CS"/>
</dbReference>
<evidence type="ECO:0000256" key="3">
    <source>
        <dbReference type="ARBA" id="ARBA00022723"/>
    </source>
</evidence>
<dbReference type="PROSITE" id="PS00086">
    <property type="entry name" value="CYTOCHROME_P450"/>
    <property type="match status" value="1"/>
</dbReference>